<dbReference type="RefSeq" id="WP_076377577.1">
    <property type="nucleotide sequence ID" value="NZ_AP017422.1"/>
</dbReference>
<dbReference type="KEGG" id="fln:FLA_3318"/>
<protein>
    <submittedName>
        <fullName evidence="1">PKD-like family protein</fullName>
    </submittedName>
</protein>
<dbReference type="Pfam" id="PF16407">
    <property type="entry name" value="PKD_2"/>
    <property type="match status" value="1"/>
</dbReference>
<reference evidence="2" key="1">
    <citation type="submission" date="2017-01" db="EMBL/GenBank/DDBJ databases">
        <authorList>
            <person name="Varghese N."/>
            <person name="Submissions S."/>
        </authorList>
    </citation>
    <scope>NUCLEOTIDE SEQUENCE [LARGE SCALE GENOMIC DNA]</scope>
    <source>
        <strain evidence="2">DSM 21054</strain>
    </source>
</reference>
<name>A0A173MI67_9BACT</name>
<dbReference type="InterPro" id="IPR032183">
    <property type="entry name" value="PKD-like"/>
</dbReference>
<sequence>MKKIQYLIGVVLVCFFMQSCYKDKGNYDYQPVGNVLIDTADNGILSSYAIYRYDTLRIAPKIYFNGTLVTDEKSVADKLDFTWVIFQATTGGIINTRDTLSHTIALSEPMIRPSGKWIVHLTVRELATQVETYIRFPVELSETTLPDGWMVLYEKDGRTDVGVIVDDRSKKGVVTAKLFLDLVKGSNGIALEGKPVGMVHSIAPLSSGEVLVASEHDFIAADKNSFEATFQFTDLFWTPPAEKSLQALMGSYQRKELVVNNNKIHTVNFASSGLFRTNKLGPAISGSYGTLANWAAPYYGASYDAVVYDKTNKKFIYVAANAITVSDFPAQANTAQFSPSDVGLDMKASDWGLSSYEYSIMGDNTASYLLVSNFVSTTANVGLKKISMTGSPEVESASTVAAAYVGQYVLYGAGANVYLFKYNSGLPAEKAWSAPAGEQVTCVRLQKFYYPVIQASIIPLPNQVVYIATWNEAEKGGKVYSYTIDPSSGSINKASERVTEGYGKVKDMSYKWNL</sequence>
<dbReference type="Proteomes" id="UP000186917">
    <property type="component" value="Unassembled WGS sequence"/>
</dbReference>
<dbReference type="PROSITE" id="PS51257">
    <property type="entry name" value="PROKAR_LIPOPROTEIN"/>
    <property type="match status" value="1"/>
</dbReference>
<dbReference type="OrthoDB" id="1095195at2"/>
<dbReference type="AlphaFoldDB" id="A0A173MI67"/>
<dbReference type="STRING" id="477680.SAMN05421788_10281"/>
<evidence type="ECO:0000313" key="2">
    <source>
        <dbReference type="Proteomes" id="UP000186917"/>
    </source>
</evidence>
<accession>A0A173MI67</accession>
<proteinExistence type="predicted"/>
<dbReference type="EMBL" id="FTOR01000002">
    <property type="protein sequence ID" value="SIS91823.1"/>
    <property type="molecule type" value="Genomic_DNA"/>
</dbReference>
<evidence type="ECO:0000313" key="1">
    <source>
        <dbReference type="EMBL" id="SIS91823.1"/>
    </source>
</evidence>
<gene>
    <name evidence="1" type="ORF">SAMN05421788_10281</name>
</gene>
<organism evidence="1 2">
    <name type="scientific">Filimonas lacunae</name>
    <dbReference type="NCBI Taxonomy" id="477680"/>
    <lineage>
        <taxon>Bacteria</taxon>
        <taxon>Pseudomonadati</taxon>
        <taxon>Bacteroidota</taxon>
        <taxon>Chitinophagia</taxon>
        <taxon>Chitinophagales</taxon>
        <taxon>Chitinophagaceae</taxon>
        <taxon>Filimonas</taxon>
    </lineage>
</organism>
<keyword evidence="2" id="KW-1185">Reference proteome</keyword>